<sequence>MKNLQERQEQGVLLFEKITPKLSDRPIEEIEELKVKQMNLALTEGISNLESSIIEIRYFSPNKITDLEIC</sequence>
<name>D3G1W2_ALKPO</name>
<evidence type="ECO:0000313" key="1">
    <source>
        <dbReference type="EMBL" id="ADC52338.1"/>
    </source>
</evidence>
<dbReference type="RefSeq" id="WP_012961243.1">
    <property type="nucleotide sequence ID" value="NC_013793.1"/>
</dbReference>
<keyword evidence="2" id="KW-1185">Reference proteome</keyword>
<geneLocation type="plasmid" evidence="1 2">
    <name>pBpOF4-02</name>
</geneLocation>
<dbReference type="AlphaFoldDB" id="D3G1W2"/>
<evidence type="ECO:0000313" key="2">
    <source>
        <dbReference type="Proteomes" id="UP000001544"/>
    </source>
</evidence>
<proteinExistence type="predicted"/>
<dbReference type="Proteomes" id="UP000001544">
    <property type="component" value="Plasmid pBpOF4-02"/>
</dbReference>
<gene>
    <name evidence="1" type="ordered locus">BpOF4_21714</name>
</gene>
<reference evidence="1 2" key="1">
    <citation type="journal article" date="2011" name="Environ. Microbiol.">
        <title>Genome of alkaliphilic Bacillus pseudofirmus OF4 reveals adaptations that support the ability to grow in an external pH range from 7.5 to 11.4.</title>
        <authorList>
            <person name="Janto B."/>
            <person name="Ahmed A."/>
            <person name="Ito M."/>
            <person name="Liu J."/>
            <person name="Hicks D.B."/>
            <person name="Pagni S."/>
            <person name="Fackelmayer O.J."/>
            <person name="Smith T.A."/>
            <person name="Earl J."/>
            <person name="Elbourne L.D."/>
            <person name="Hassan K."/>
            <person name="Paulsen I.T."/>
            <person name="Kolsto A.B."/>
            <person name="Tourasse N.J."/>
            <person name="Ehrlich G.D."/>
            <person name="Boissy R."/>
            <person name="Ivey D.M."/>
            <person name="Li G."/>
            <person name="Xue Y."/>
            <person name="Ma Y."/>
            <person name="Hu F.Z."/>
            <person name="Krulwich T.A."/>
        </authorList>
    </citation>
    <scope>NUCLEOTIDE SEQUENCE [LARGE SCALE GENOMIC DNA]</scope>
    <source>
        <strain evidence="2">ATCC BAA-2126 / JCM 17055 / OF4</strain>
    </source>
</reference>
<keyword evidence="1" id="KW-0614">Plasmid</keyword>
<dbReference type="EMBL" id="CP001880">
    <property type="protein sequence ID" value="ADC52338.1"/>
    <property type="molecule type" value="Genomic_DNA"/>
</dbReference>
<dbReference type="HOGENOM" id="CLU_2749402_0_0_9"/>
<accession>D3G1W2</accession>
<dbReference type="KEGG" id="bpf:BpOF4_21714"/>
<organism evidence="1 2">
    <name type="scientific">Alkalihalophilus pseudofirmus (strain ATCC BAA-2126 / JCM 17055 / OF4)</name>
    <name type="common">Bacillus pseudofirmus</name>
    <dbReference type="NCBI Taxonomy" id="398511"/>
    <lineage>
        <taxon>Bacteria</taxon>
        <taxon>Bacillati</taxon>
        <taxon>Bacillota</taxon>
        <taxon>Bacilli</taxon>
        <taxon>Bacillales</taxon>
        <taxon>Bacillaceae</taxon>
        <taxon>Alkalihalophilus</taxon>
    </lineage>
</organism>
<protein>
    <submittedName>
        <fullName evidence="1">Uncharacterized protein</fullName>
    </submittedName>
</protein>